<dbReference type="PRINTS" id="PR00369">
    <property type="entry name" value="FLAVODOXIN"/>
</dbReference>
<evidence type="ECO:0000256" key="3">
    <source>
        <dbReference type="ARBA" id="ARBA00022630"/>
    </source>
</evidence>
<reference evidence="24 25" key="1">
    <citation type="journal article" date="2016" name="Genome Biol. Evol.">
        <title>Divergent and convergent evolution of fungal pathogenicity.</title>
        <authorList>
            <person name="Shang Y."/>
            <person name="Xiao G."/>
            <person name="Zheng P."/>
            <person name="Cen K."/>
            <person name="Zhan S."/>
            <person name="Wang C."/>
        </authorList>
    </citation>
    <scope>NUCLEOTIDE SEQUENCE [LARGE SCALE GENOMIC DNA]</scope>
    <source>
        <strain evidence="24 25">ARSEF 7405</strain>
    </source>
</reference>
<dbReference type="GO" id="GO:0010181">
    <property type="term" value="F:FMN binding"/>
    <property type="evidence" value="ECO:0007669"/>
    <property type="project" value="UniProtKB-UniRule"/>
</dbReference>
<feature type="binding site" evidence="20">
    <location>
        <position position="295"/>
    </location>
    <ligand>
        <name>NADP(+)</name>
        <dbReference type="ChEBI" id="CHEBI:58349"/>
    </ligand>
</feature>
<evidence type="ECO:0000259" key="22">
    <source>
        <dbReference type="PROSITE" id="PS50902"/>
    </source>
</evidence>
<keyword evidence="4 20" id="KW-0288">FMN</keyword>
<dbReference type="Gene3D" id="3.40.50.360">
    <property type="match status" value="1"/>
</dbReference>
<comment type="caution">
    <text evidence="20">Lacks conserved residue(s) required for the propagation of feature annotation.</text>
</comment>
<dbReference type="Pfam" id="PF00258">
    <property type="entry name" value="Flavodoxin_1"/>
    <property type="match status" value="1"/>
</dbReference>
<keyword evidence="5 20" id="KW-0812">Transmembrane</keyword>
<comment type="cofactor">
    <cofactor evidence="20">
        <name>FMN</name>
        <dbReference type="ChEBI" id="CHEBI:58210"/>
    </cofactor>
    <text evidence="20">Binds 1 FMN per monomer.</text>
</comment>
<dbReference type="InterPro" id="IPR017938">
    <property type="entry name" value="Riboflavin_synthase-like_b-brl"/>
</dbReference>
<dbReference type="PANTHER" id="PTHR19384">
    <property type="entry name" value="NITRIC OXIDE SYNTHASE-RELATED"/>
    <property type="match status" value="1"/>
</dbReference>
<dbReference type="Gene3D" id="3.40.50.80">
    <property type="entry name" value="Nucleotide-binding domain of ferredoxin-NADP reductase (FNR) module"/>
    <property type="match status" value="1"/>
</dbReference>
<feature type="binding site" evidence="20">
    <location>
        <begin position="452"/>
        <end position="455"/>
    </location>
    <ligand>
        <name>FAD</name>
        <dbReference type="ChEBI" id="CHEBI:57692"/>
    </ligand>
</feature>
<dbReference type="PROSITE" id="PS50902">
    <property type="entry name" value="FLAVODOXIN_LIKE"/>
    <property type="match status" value="1"/>
</dbReference>
<sequence length="707" mass="78786">MAQIDTLDIAVLVAILVGTFAYFTKGSLWAKEVDPYDLNYGTVNTSSSLGQERDVIKKMEDAEKNCVIFFGSQTGTAEDYAQRLAKEGSQRFGLKTMLADLEDYDYENLDQWPEDKLAFFVMATYGEGEPTDNAVEFYTHISSEDATFASGATAEDAPLSNLRYVAFGLGNNTYEHYNYMVRNTDKYLTKLGAKRIGEAGEGDDGTGTMEEDFLAWKEPMWAAVCKEFGLEEREAVYEPSFKIIEQDATADADHVYLGEPTKNHLAGEPVGPFNATNPYIAPIASSRELFNAKSRNCVHMEIDISGSKLTYETGDHIAIWPHNAGVEVDRFLRVFGLGDGEKRKQVIDIKAIDVTAKIPVPTPTTYEAVVRYHMEICGPVSRQFLSSVAPFAPNEEAKQELKKLGGDKDYFSEKVTSRCLNIAQILESVSSTPFSAVPFSLLMEGIPKIQPRYYSISSSSLAQPNLVSITAVVESIRIPASEYVLKGVTTNYLLALKNKQHADAADKTIDTTSDVGMNQLNYILDGPRRKFAPLKVPVHIRHSNFKLPSDPKRPVIMIGPGTGVAPFRGFVQERAEQKKKGEEVGPMVLFFGCRKEEEDFLYKEEWAEYTRILGPENFKLITAISRAGPQKVYVQHRLRENAALVNDLLQKQQANFYVCGDASHMAREVGAALVDIIAEERGIAHDKADEIVKRMRTNGKYLEDVWS</sequence>
<dbReference type="GO" id="GO:0006696">
    <property type="term" value="P:ergosterol biosynthetic process"/>
    <property type="evidence" value="ECO:0007669"/>
    <property type="project" value="UniProtKB-UniRule"/>
</dbReference>
<evidence type="ECO:0000256" key="18">
    <source>
        <dbReference type="ARBA" id="ARBA00023221"/>
    </source>
</evidence>
<organism evidence="24 25">
    <name type="scientific">Ascosphaera apis ARSEF 7405</name>
    <dbReference type="NCBI Taxonomy" id="392613"/>
    <lineage>
        <taxon>Eukaryota</taxon>
        <taxon>Fungi</taxon>
        <taxon>Dikarya</taxon>
        <taxon>Ascomycota</taxon>
        <taxon>Pezizomycotina</taxon>
        <taxon>Eurotiomycetes</taxon>
        <taxon>Eurotiomycetidae</taxon>
        <taxon>Onygenales</taxon>
        <taxon>Ascosphaeraceae</taxon>
        <taxon>Ascosphaera</taxon>
    </lineage>
</organism>
<keyword evidence="9 20" id="KW-0521">NADP</keyword>
<evidence type="ECO:0000256" key="5">
    <source>
        <dbReference type="ARBA" id="ARBA00022692"/>
    </source>
</evidence>
<dbReference type="GO" id="GO:0050661">
    <property type="term" value="F:NADP binding"/>
    <property type="evidence" value="ECO:0007669"/>
    <property type="project" value="UniProtKB-UniRule"/>
</dbReference>
<evidence type="ECO:0000256" key="13">
    <source>
        <dbReference type="ARBA" id="ARBA00023011"/>
    </source>
</evidence>
<keyword evidence="3 20" id="KW-0285">Flavoprotein</keyword>
<keyword evidence="2 20" id="KW-0444">Lipid biosynthesis</keyword>
<comment type="similarity">
    <text evidence="20">Belongs to the NADPH--cytochrome P450 reductase family.</text>
</comment>
<keyword evidence="25" id="KW-1185">Reference proteome</keyword>
<comment type="similarity">
    <text evidence="20">In the N-terminal section; belongs to the flavodoxin family.</text>
</comment>
<evidence type="ECO:0000256" key="17">
    <source>
        <dbReference type="ARBA" id="ARBA00023166"/>
    </source>
</evidence>
<feature type="binding site" evidence="20">
    <location>
        <begin position="631"/>
        <end position="635"/>
    </location>
    <ligand>
        <name>NADP(+)</name>
        <dbReference type="ChEBI" id="CHEBI:58349"/>
    </ligand>
</feature>
<keyword evidence="1 20" id="KW-1003">Cell membrane</keyword>
<keyword evidence="16 20" id="KW-0472">Membrane</keyword>
<evidence type="ECO:0000256" key="16">
    <source>
        <dbReference type="ARBA" id="ARBA00023136"/>
    </source>
</evidence>
<feature type="binding site" evidence="20">
    <location>
        <position position="204"/>
    </location>
    <ligand>
        <name>FMN</name>
        <dbReference type="ChEBI" id="CHEBI:58210"/>
    </ligand>
</feature>
<dbReference type="HAMAP" id="MF_03212">
    <property type="entry name" value="NCPR"/>
    <property type="match status" value="1"/>
</dbReference>
<dbReference type="EC" id="1.6.2.4" evidence="20 21"/>
<evidence type="ECO:0000313" key="24">
    <source>
        <dbReference type="EMBL" id="KZZ87730.1"/>
    </source>
</evidence>
<evidence type="ECO:0000259" key="23">
    <source>
        <dbReference type="PROSITE" id="PS51384"/>
    </source>
</evidence>
<feature type="binding site" evidence="20">
    <location>
        <begin position="487"/>
        <end position="490"/>
    </location>
    <ligand>
        <name>FAD</name>
        <dbReference type="ChEBI" id="CHEBI:57692"/>
    </ligand>
</feature>
<keyword evidence="18 20" id="KW-0753">Steroid metabolism</keyword>
<dbReference type="Pfam" id="PF00667">
    <property type="entry name" value="FAD_binding_1"/>
    <property type="match status" value="1"/>
</dbReference>
<feature type="binding site" evidence="20">
    <location>
        <position position="668"/>
    </location>
    <ligand>
        <name>NADP(+)</name>
        <dbReference type="ChEBI" id="CHEBI:58349"/>
    </ligand>
</feature>
<comment type="similarity">
    <text evidence="20 21">In the C-terminal section; belongs to the flavoprotein pyridine nucleotide cytochrome reductase family.</text>
</comment>
<dbReference type="GO" id="GO:0005829">
    <property type="term" value="C:cytosol"/>
    <property type="evidence" value="ECO:0007669"/>
    <property type="project" value="TreeGrafter"/>
</dbReference>
<evidence type="ECO:0000256" key="8">
    <source>
        <dbReference type="ARBA" id="ARBA00022827"/>
    </source>
</evidence>
<dbReference type="VEuPathDB" id="FungiDB:AAP_05434"/>
<comment type="cofactor">
    <cofactor evidence="20">
        <name>FAD</name>
        <dbReference type="ChEBI" id="CHEBI:57692"/>
    </cofactor>
    <text evidence="20">Binds 1 FAD per monomer.</text>
</comment>
<comment type="subcellular location">
    <subcellularLocation>
        <location evidence="20">Endoplasmic reticulum membrane</location>
        <topology evidence="20">Single-pass membrane protein</topology>
        <orientation evidence="20">Cytoplasmic side</orientation>
    </subcellularLocation>
    <subcellularLocation>
        <location evidence="20">Mitochondrion outer membrane</location>
        <topology evidence="20">Single-pass membrane protein</topology>
        <orientation evidence="20">Cytoplasmic side</orientation>
    </subcellularLocation>
    <subcellularLocation>
        <location evidence="20">Cell membrane</location>
        <topology evidence="20">Single-pass membrane protein</topology>
        <orientation evidence="20">Cytoplasmic side</orientation>
    </subcellularLocation>
</comment>
<feature type="transmembrane region" description="Helical" evidence="20">
    <location>
        <begin position="7"/>
        <end position="24"/>
    </location>
</feature>
<dbReference type="InterPro" id="IPR003097">
    <property type="entry name" value="CysJ-like_FAD-binding"/>
</dbReference>
<dbReference type="InterPro" id="IPR023208">
    <property type="entry name" value="P450R"/>
</dbReference>
<keyword evidence="12 20" id="KW-0560">Oxidoreductase</keyword>
<evidence type="ECO:0000256" key="19">
    <source>
        <dbReference type="ARBA" id="ARBA00049342"/>
    </source>
</evidence>
<keyword evidence="6 20" id="KW-1000">Mitochondrion outer membrane</keyword>
<dbReference type="InterPro" id="IPR001709">
    <property type="entry name" value="Flavoprot_Pyr_Nucl_cyt_Rdtase"/>
</dbReference>
<accession>A0A166N4T0</accession>
<dbReference type="InterPro" id="IPR001433">
    <property type="entry name" value="OxRdtase_FAD/NAD-bd"/>
</dbReference>
<evidence type="ECO:0000256" key="7">
    <source>
        <dbReference type="ARBA" id="ARBA00022824"/>
    </source>
</evidence>
<dbReference type="FunFam" id="2.40.30.10:FF:000100">
    <property type="entry name" value="NADPH--cytochrome P450 reductase"/>
    <property type="match status" value="1"/>
</dbReference>
<gene>
    <name evidence="20" type="primary">cprA</name>
    <name evidence="24" type="ORF">AAP_05434</name>
</gene>
<dbReference type="PANTHER" id="PTHR19384:SF17">
    <property type="entry name" value="NADPH--CYTOCHROME P450 REDUCTASE"/>
    <property type="match status" value="1"/>
</dbReference>
<keyword evidence="8 20" id="KW-0274">FAD</keyword>
<dbReference type="PIRSF" id="PIRSF000208">
    <property type="entry name" value="P450R"/>
    <property type="match status" value="1"/>
</dbReference>
<dbReference type="FunFam" id="3.40.50.360:FF:000024">
    <property type="entry name" value="NADPH--cytochrome P450 reductase"/>
    <property type="match status" value="1"/>
</dbReference>
<dbReference type="Proteomes" id="UP000242877">
    <property type="component" value="Unassembled WGS sequence"/>
</dbReference>
<keyword evidence="11 20" id="KW-1133">Transmembrane helix</keyword>
<dbReference type="InterPro" id="IPR017927">
    <property type="entry name" value="FAD-bd_FR_type"/>
</dbReference>
<dbReference type="InterPro" id="IPR001094">
    <property type="entry name" value="Flavdoxin-like"/>
</dbReference>
<dbReference type="GO" id="GO:0050660">
    <property type="term" value="F:flavin adenine dinucleotide binding"/>
    <property type="evidence" value="ECO:0007669"/>
    <property type="project" value="UniProtKB-UniRule"/>
</dbReference>
<feature type="binding site" evidence="20">
    <location>
        <begin position="625"/>
        <end position="626"/>
    </location>
    <ligand>
        <name>NADP(+)</name>
        <dbReference type="ChEBI" id="CHEBI:58349"/>
    </ligand>
</feature>
<evidence type="ECO:0000256" key="20">
    <source>
        <dbReference type="HAMAP-Rule" id="MF_03212"/>
    </source>
</evidence>
<dbReference type="GO" id="GO:0005741">
    <property type="term" value="C:mitochondrial outer membrane"/>
    <property type="evidence" value="ECO:0007669"/>
    <property type="project" value="UniProtKB-SubCell"/>
</dbReference>
<feature type="domain" description="Flavodoxin-like" evidence="22">
    <location>
        <begin position="66"/>
        <end position="221"/>
    </location>
</feature>
<feature type="binding site" evidence="20">
    <location>
        <begin position="123"/>
        <end position="126"/>
    </location>
    <ligand>
        <name>FMN</name>
        <dbReference type="ChEBI" id="CHEBI:58210"/>
    </ligand>
</feature>
<dbReference type="InterPro" id="IPR008254">
    <property type="entry name" value="Flavodoxin/NO_synth"/>
</dbReference>
<name>A0A166N4T0_9EURO</name>
<keyword evidence="15 20" id="KW-0496">Mitochondrion</keyword>
<evidence type="ECO:0000256" key="1">
    <source>
        <dbReference type="ARBA" id="ARBA00022475"/>
    </source>
</evidence>
<proteinExistence type="inferred from homology"/>
<feature type="binding site" evidence="20">
    <location>
        <begin position="169"/>
        <end position="178"/>
    </location>
    <ligand>
        <name>FMN</name>
        <dbReference type="ChEBI" id="CHEBI:58210"/>
    </ligand>
</feature>
<dbReference type="Gene3D" id="2.40.30.10">
    <property type="entry name" value="Translation factors"/>
    <property type="match status" value="2"/>
</dbReference>
<dbReference type="InterPro" id="IPR023173">
    <property type="entry name" value="NADPH_Cyt_P450_Rdtase_alpha"/>
</dbReference>
<dbReference type="SUPFAM" id="SSF63380">
    <property type="entry name" value="Riboflavin synthase domain-like"/>
    <property type="match status" value="1"/>
</dbReference>
<dbReference type="EMBL" id="AZGZ01000031">
    <property type="protein sequence ID" value="KZZ87730.1"/>
    <property type="molecule type" value="Genomic_DNA"/>
</dbReference>
<evidence type="ECO:0000256" key="15">
    <source>
        <dbReference type="ARBA" id="ARBA00023128"/>
    </source>
</evidence>
<evidence type="ECO:0000256" key="6">
    <source>
        <dbReference type="ARBA" id="ARBA00022787"/>
    </source>
</evidence>
<dbReference type="SUPFAM" id="SSF52218">
    <property type="entry name" value="Flavoproteins"/>
    <property type="match status" value="1"/>
</dbReference>
<dbReference type="GO" id="GO:0005789">
    <property type="term" value="C:endoplasmic reticulum membrane"/>
    <property type="evidence" value="ECO:0007669"/>
    <property type="project" value="UniProtKB-SubCell"/>
</dbReference>
<keyword evidence="13 20" id="KW-0756">Sterol biosynthesis</keyword>
<evidence type="ECO:0000256" key="12">
    <source>
        <dbReference type="ARBA" id="ARBA00023002"/>
    </source>
</evidence>
<comment type="catalytic activity">
    <reaction evidence="19 20 21">
        <text>2 oxidized [cytochrome P450] + NADPH = 2 reduced [cytochrome P450] + NADP(+) + H(+)</text>
        <dbReference type="Rhea" id="RHEA:24040"/>
        <dbReference type="Rhea" id="RHEA-COMP:14627"/>
        <dbReference type="Rhea" id="RHEA-COMP:14628"/>
        <dbReference type="ChEBI" id="CHEBI:15378"/>
        <dbReference type="ChEBI" id="CHEBI:55376"/>
        <dbReference type="ChEBI" id="CHEBI:57783"/>
        <dbReference type="ChEBI" id="CHEBI:58349"/>
        <dbReference type="ChEBI" id="CHEBI:60344"/>
        <dbReference type="EC" id="1.6.2.4"/>
    </reaction>
</comment>
<evidence type="ECO:0000256" key="2">
    <source>
        <dbReference type="ARBA" id="ARBA00022516"/>
    </source>
</evidence>
<keyword evidence="10 20" id="KW-0752">Steroid biosynthesis</keyword>
<dbReference type="Pfam" id="PF00175">
    <property type="entry name" value="NAD_binding_1"/>
    <property type="match status" value="1"/>
</dbReference>
<feature type="binding site" evidence="20">
    <location>
        <position position="562"/>
    </location>
    <ligand>
        <name>NADP(+)</name>
        <dbReference type="ChEBI" id="CHEBI:58349"/>
    </ligand>
</feature>
<dbReference type="OrthoDB" id="1856718at2759"/>
<keyword evidence="14 20" id="KW-0443">Lipid metabolism</keyword>
<protein>
    <recommendedName>
        <fullName evidence="20 21">NADPH--cytochrome P450 reductase</fullName>
        <shortName evidence="20">CPR</shortName>
        <shortName evidence="20">P450R</shortName>
        <ecNumber evidence="20 21">1.6.2.4</ecNumber>
    </recommendedName>
</protein>
<evidence type="ECO:0000256" key="4">
    <source>
        <dbReference type="ARBA" id="ARBA00022643"/>
    </source>
</evidence>
<keyword evidence="7 20" id="KW-0256">Endoplasmic reticulum</keyword>
<evidence type="ECO:0000256" key="11">
    <source>
        <dbReference type="ARBA" id="ARBA00022989"/>
    </source>
</evidence>
<evidence type="ECO:0000256" key="21">
    <source>
        <dbReference type="PIRNR" id="PIRNR000208"/>
    </source>
</evidence>
<dbReference type="GO" id="GO:0003958">
    <property type="term" value="F:NADPH-hemoprotein reductase activity"/>
    <property type="evidence" value="ECO:0007669"/>
    <property type="project" value="UniProtKB-UniRule"/>
</dbReference>
<dbReference type="AlphaFoldDB" id="A0A166N4T0"/>
<dbReference type="PROSITE" id="PS51384">
    <property type="entry name" value="FAD_FR"/>
    <property type="match status" value="1"/>
</dbReference>
<feature type="binding site" evidence="20">
    <location>
        <begin position="72"/>
        <end position="77"/>
    </location>
    <ligand>
        <name>FMN</name>
        <dbReference type="ChEBI" id="CHEBI:58210"/>
    </ligand>
</feature>
<feature type="binding site" evidence="20">
    <location>
        <position position="706"/>
    </location>
    <ligand>
        <name>FAD</name>
        <dbReference type="ChEBI" id="CHEBI:57692"/>
    </ligand>
</feature>
<dbReference type="FunFam" id="3.40.50.80:FF:000001">
    <property type="entry name" value="NADPH--cytochrome P450 reductase 1"/>
    <property type="match status" value="1"/>
</dbReference>
<evidence type="ECO:0000256" key="10">
    <source>
        <dbReference type="ARBA" id="ARBA00022955"/>
    </source>
</evidence>
<dbReference type="CDD" id="cd06204">
    <property type="entry name" value="CYPOR"/>
    <property type="match status" value="1"/>
</dbReference>
<dbReference type="InterPro" id="IPR029039">
    <property type="entry name" value="Flavoprotein-like_sf"/>
</dbReference>
<keyword evidence="17 20" id="KW-1207">Sterol metabolism</keyword>
<feature type="domain" description="FAD-binding FR-type" evidence="23">
    <location>
        <begin position="276"/>
        <end position="534"/>
    </location>
</feature>
<feature type="binding site" evidence="20">
    <location>
        <begin position="470"/>
        <end position="472"/>
    </location>
    <ligand>
        <name>FAD</name>
        <dbReference type="ChEBI" id="CHEBI:57692"/>
    </ligand>
</feature>
<evidence type="ECO:0000256" key="9">
    <source>
        <dbReference type="ARBA" id="ARBA00022857"/>
    </source>
</evidence>
<comment type="caution">
    <text evidence="24">The sequence shown here is derived from an EMBL/GenBank/DDBJ whole genome shotgun (WGS) entry which is preliminary data.</text>
</comment>
<dbReference type="SUPFAM" id="SSF52343">
    <property type="entry name" value="Ferredoxin reductase-like, C-terminal NADP-linked domain"/>
    <property type="match status" value="1"/>
</dbReference>
<comment type="function">
    <text evidence="20">This enzyme is required for electron transfer from NADP to cytochrome P450 in microsomes. It can also provide electron transfer to heme oxygenase and cytochrome B5. Involved in ergosterol biosynthesis.</text>
</comment>
<evidence type="ECO:0000313" key="25">
    <source>
        <dbReference type="Proteomes" id="UP000242877"/>
    </source>
</evidence>
<evidence type="ECO:0000256" key="14">
    <source>
        <dbReference type="ARBA" id="ARBA00023098"/>
    </source>
</evidence>
<dbReference type="Gene3D" id="1.20.990.10">
    <property type="entry name" value="NADPH-cytochrome p450 Reductase, Chain A, domain 3"/>
    <property type="match status" value="1"/>
</dbReference>
<dbReference type="FunFam" id="1.20.990.10:FF:000009">
    <property type="entry name" value="NADPH--cytochrome P450 reductase"/>
    <property type="match status" value="1"/>
</dbReference>
<dbReference type="GO" id="GO:0005886">
    <property type="term" value="C:plasma membrane"/>
    <property type="evidence" value="ECO:0007669"/>
    <property type="project" value="UniProtKB-SubCell"/>
</dbReference>
<dbReference type="InterPro" id="IPR039261">
    <property type="entry name" value="FNR_nucleotide-bd"/>
</dbReference>
<dbReference type="PRINTS" id="PR00371">
    <property type="entry name" value="FPNCR"/>
</dbReference>